<name>A0A6P8H1K8_ACTTE</name>
<dbReference type="InParanoid" id="A0A6P8H1K8"/>
<keyword evidence="3" id="KW-1133">Transmembrane helix</keyword>
<keyword evidence="3" id="KW-0812">Transmembrane</keyword>
<dbReference type="GeneID" id="116287725"/>
<sequence length="468" mass="53705">MEETDFDPLTEEGQVDINDEEPLLPDQPIDDSVRSRIRNAFARSRERNHAGLREHIELRNMETIEWAKQELTRRYPRFEADEVKLTKRKDKVLISVQDLRFPDKDRWTKPQLLFDENGDVRGDVARLRGFQQATRSMLERLETLNEKVALERRVEELQETLEEREAEYVRQTRLLSNAERQFSQQDARMEEMAKQLDDTKRELENARKSHTPTAVLEKTLRERESNYQRQLSQLSQSKDEDILTNRREAEKALNERDTARRAFNLALEDLNMSKEEVKNLEATIEGSLVERRQLIAEIKIKEEQIQQRTTAIEDLERNISEKQEIINDQSRPEEEREAAQAEKERLQEEVAKLQAQKDKMERELGLTTKEKVKRALMKYGVPLAFAIAISTAVGVIMSALKAAGSGVNKLGKGLTNMGKKMAASLPGLLGSVVGLALRAGGELLKFVGNNIWILVVAIGVVLLKKVKG</sequence>
<reference evidence="5" key="1">
    <citation type="submission" date="2025-08" db="UniProtKB">
        <authorList>
            <consortium name="RefSeq"/>
        </authorList>
    </citation>
    <scope>IDENTIFICATION</scope>
    <source>
        <tissue evidence="5">Tentacle</tissue>
    </source>
</reference>
<feature type="transmembrane region" description="Helical" evidence="3">
    <location>
        <begin position="446"/>
        <end position="463"/>
    </location>
</feature>
<keyword evidence="3" id="KW-0472">Membrane</keyword>
<gene>
    <name evidence="5" type="primary">LOC116287725</name>
</gene>
<evidence type="ECO:0000256" key="2">
    <source>
        <dbReference type="SAM" id="MobiDB-lite"/>
    </source>
</evidence>
<dbReference type="AlphaFoldDB" id="A0A6P8H1K8"/>
<organism evidence="4 5">
    <name type="scientific">Actinia tenebrosa</name>
    <name type="common">Australian red waratah sea anemone</name>
    <dbReference type="NCBI Taxonomy" id="6105"/>
    <lineage>
        <taxon>Eukaryota</taxon>
        <taxon>Metazoa</taxon>
        <taxon>Cnidaria</taxon>
        <taxon>Anthozoa</taxon>
        <taxon>Hexacorallia</taxon>
        <taxon>Actiniaria</taxon>
        <taxon>Actiniidae</taxon>
        <taxon>Actinia</taxon>
    </lineage>
</organism>
<feature type="coiled-coil region" evidence="1">
    <location>
        <begin position="140"/>
        <end position="209"/>
    </location>
</feature>
<evidence type="ECO:0000256" key="1">
    <source>
        <dbReference type="SAM" id="Coils"/>
    </source>
</evidence>
<protein>
    <submittedName>
        <fullName evidence="5">Early endosome antigen 1-like</fullName>
    </submittedName>
</protein>
<feature type="region of interest" description="Disordered" evidence="2">
    <location>
        <begin position="323"/>
        <end position="342"/>
    </location>
</feature>
<keyword evidence="1" id="KW-0175">Coiled coil</keyword>
<dbReference type="RefSeq" id="XP_031550274.1">
    <property type="nucleotide sequence ID" value="XM_031694414.1"/>
</dbReference>
<keyword evidence="4" id="KW-1185">Reference proteome</keyword>
<dbReference type="OrthoDB" id="5965552at2759"/>
<proteinExistence type="predicted"/>
<evidence type="ECO:0000313" key="5">
    <source>
        <dbReference type="RefSeq" id="XP_031550274.1"/>
    </source>
</evidence>
<feature type="transmembrane region" description="Helical" evidence="3">
    <location>
        <begin position="421"/>
        <end position="440"/>
    </location>
</feature>
<accession>A0A6P8H1K8</accession>
<dbReference type="FunCoup" id="A0A6P8H1K8">
    <property type="interactions" value="34"/>
</dbReference>
<dbReference type="KEGG" id="aten:116287725"/>
<feature type="transmembrane region" description="Helical" evidence="3">
    <location>
        <begin position="379"/>
        <end position="400"/>
    </location>
</feature>
<dbReference type="Proteomes" id="UP000515163">
    <property type="component" value="Unplaced"/>
</dbReference>
<feature type="compositionally biased region" description="Acidic residues" evidence="2">
    <location>
        <begin position="1"/>
        <end position="23"/>
    </location>
</feature>
<feature type="region of interest" description="Disordered" evidence="2">
    <location>
        <begin position="1"/>
        <end position="30"/>
    </location>
</feature>
<evidence type="ECO:0000256" key="3">
    <source>
        <dbReference type="SAM" id="Phobius"/>
    </source>
</evidence>
<evidence type="ECO:0000313" key="4">
    <source>
        <dbReference type="Proteomes" id="UP000515163"/>
    </source>
</evidence>